<feature type="transmembrane region" description="Helical" evidence="14">
    <location>
        <begin position="370"/>
        <end position="395"/>
    </location>
</feature>
<dbReference type="InterPro" id="IPR005467">
    <property type="entry name" value="His_kinase_dom"/>
</dbReference>
<organism evidence="16 17">
    <name type="scientific">Candidatus Intestinimonas pullistercoris</name>
    <dbReference type="NCBI Taxonomy" id="2838623"/>
    <lineage>
        <taxon>Bacteria</taxon>
        <taxon>Bacillati</taxon>
        <taxon>Bacillota</taxon>
        <taxon>Clostridia</taxon>
        <taxon>Eubacteriales</taxon>
        <taxon>Intestinimonas</taxon>
    </lineage>
</organism>
<feature type="transmembrane region" description="Helical" evidence="14">
    <location>
        <begin position="203"/>
        <end position="226"/>
    </location>
</feature>
<sequence>MATKWKKRLSVLVLWLWFFLLLVSLVGSAITGWNLIPRGLGPADAFRTDYQDTAYFRRLLTDYFYSLYNHVERNSFSDPWHGASVDPNLLYQAVLRTEDGFTYYFRNTTHALSRGLPEGFNFLLVYENGRVTITKDGEELDVYGNGYHTSESLWDLPGYLNDGTASQSSDGITIYLAAAAEPIDTGWWNPMWAVVKDLRYVRYGYLGLFGAWAGTLLCLTLSVTLRKVRREARADLAKWTAKVWFEVKLAAVFLPLLVFWPSLAIGFFWGNGGLCAILLAVLLALVWPPMLYLVGCDLRHNPKPWRNSLCARLLSRGCRAAGALSARQEAAARLAGRVWFEWKVLAVLCYLPAAFWALRRLQDRFGWFHGSWGAVLWLLLLAVLFLGYIVVLYLVACDLRRNPKPWRHGLFATLGRGLSRLWGALRSLERARPFRQRFILRIAAAALGAGLLALAAYGVFFGWCYDGTSLSWPAAFLLALLLTLLLLSPLAWLLDRVWVLLRDLCRLLDHLSALRAGAAPAPLALPEGSDLGEAAGDLNGLQDGLQKAVEDRMKSERMKVELIANVSHDLKTPLTSVVSYAELLGEEEDLPPHVRDYIRILNDKARRLQVMVQDVFEVSKAASGELPLRLERLDLGRLLAQTLADMDEAIAQSGLQLRTALPGAPVWITADGDRLYRVFQNLLQNALQYALAGSRVYVSLEVQSGWAEASVKNTSREELPAGVDFTARFVRGDASRTDGGSGLGLAIASSFAAACGGSLLVETDADLFTARVRFPLSEDEAEGRALP</sequence>
<evidence type="ECO:0000259" key="15">
    <source>
        <dbReference type="PROSITE" id="PS50109"/>
    </source>
</evidence>
<dbReference type="PANTHER" id="PTHR45528">
    <property type="entry name" value="SENSOR HISTIDINE KINASE CPXA"/>
    <property type="match status" value="1"/>
</dbReference>
<feature type="transmembrane region" description="Helical" evidence="14">
    <location>
        <begin position="276"/>
        <end position="296"/>
    </location>
</feature>
<keyword evidence="7 14" id="KW-0812">Transmembrane</keyword>
<accession>A0A9D2SYD6</accession>
<dbReference type="SMART" id="SM00388">
    <property type="entry name" value="HisKA"/>
    <property type="match status" value="1"/>
</dbReference>
<dbReference type="Gene3D" id="3.30.565.10">
    <property type="entry name" value="Histidine kinase-like ATPase, C-terminal domain"/>
    <property type="match status" value="1"/>
</dbReference>
<dbReference type="GO" id="GO:0000155">
    <property type="term" value="F:phosphorelay sensor kinase activity"/>
    <property type="evidence" value="ECO:0007669"/>
    <property type="project" value="InterPro"/>
</dbReference>
<evidence type="ECO:0000256" key="1">
    <source>
        <dbReference type="ARBA" id="ARBA00000085"/>
    </source>
</evidence>
<keyword evidence="12" id="KW-0902">Two-component regulatory system</keyword>
<name>A0A9D2SYD6_9FIRM</name>
<dbReference type="EMBL" id="DWWJ01000041">
    <property type="protein sequence ID" value="HJC40348.1"/>
    <property type="molecule type" value="Genomic_DNA"/>
</dbReference>
<dbReference type="InterPro" id="IPR003594">
    <property type="entry name" value="HATPase_dom"/>
</dbReference>
<feature type="transmembrane region" description="Helical" evidence="14">
    <location>
        <begin position="340"/>
        <end position="358"/>
    </location>
</feature>
<comment type="caution">
    <text evidence="16">The sequence shown here is derived from an EMBL/GenBank/DDBJ whole genome shotgun (WGS) entry which is preliminary data.</text>
</comment>
<dbReference type="Proteomes" id="UP000823882">
    <property type="component" value="Unassembled WGS sequence"/>
</dbReference>
<dbReference type="SUPFAM" id="SSF55874">
    <property type="entry name" value="ATPase domain of HSP90 chaperone/DNA topoisomerase II/histidine kinase"/>
    <property type="match status" value="1"/>
</dbReference>
<feature type="transmembrane region" description="Helical" evidence="14">
    <location>
        <begin position="472"/>
        <end position="494"/>
    </location>
</feature>
<dbReference type="PANTHER" id="PTHR45528:SF1">
    <property type="entry name" value="SENSOR HISTIDINE KINASE CPXA"/>
    <property type="match status" value="1"/>
</dbReference>
<evidence type="ECO:0000256" key="4">
    <source>
        <dbReference type="ARBA" id="ARBA00022475"/>
    </source>
</evidence>
<dbReference type="FunFam" id="1.10.287.130:FF:000001">
    <property type="entry name" value="Two-component sensor histidine kinase"/>
    <property type="match status" value="1"/>
</dbReference>
<dbReference type="PROSITE" id="PS50109">
    <property type="entry name" value="HIS_KIN"/>
    <property type="match status" value="1"/>
</dbReference>
<protein>
    <recommendedName>
        <fullName evidence="3">histidine kinase</fullName>
        <ecNumber evidence="3">2.7.13.3</ecNumber>
    </recommendedName>
</protein>
<feature type="transmembrane region" description="Helical" evidence="14">
    <location>
        <begin position="438"/>
        <end position="460"/>
    </location>
</feature>
<proteinExistence type="predicted"/>
<dbReference type="AlphaFoldDB" id="A0A9D2SYD6"/>
<dbReference type="EC" id="2.7.13.3" evidence="3"/>
<gene>
    <name evidence="16" type="ORF">H9701_02195</name>
</gene>
<evidence type="ECO:0000256" key="13">
    <source>
        <dbReference type="ARBA" id="ARBA00023136"/>
    </source>
</evidence>
<evidence type="ECO:0000256" key="8">
    <source>
        <dbReference type="ARBA" id="ARBA00022741"/>
    </source>
</evidence>
<evidence type="ECO:0000256" key="3">
    <source>
        <dbReference type="ARBA" id="ARBA00012438"/>
    </source>
</evidence>
<feature type="transmembrane region" description="Helical" evidence="14">
    <location>
        <begin position="247"/>
        <end position="270"/>
    </location>
</feature>
<dbReference type="SUPFAM" id="SSF47384">
    <property type="entry name" value="Homodimeric domain of signal transducing histidine kinase"/>
    <property type="match status" value="1"/>
</dbReference>
<comment type="subcellular location">
    <subcellularLocation>
        <location evidence="2">Cell membrane</location>
        <topology evidence="2">Multi-pass membrane protein</topology>
    </subcellularLocation>
</comment>
<reference evidence="16" key="1">
    <citation type="journal article" date="2021" name="PeerJ">
        <title>Extensive microbial diversity within the chicken gut microbiome revealed by metagenomics and culture.</title>
        <authorList>
            <person name="Gilroy R."/>
            <person name="Ravi A."/>
            <person name="Getino M."/>
            <person name="Pursley I."/>
            <person name="Horton D.L."/>
            <person name="Alikhan N.F."/>
            <person name="Baker D."/>
            <person name="Gharbi K."/>
            <person name="Hall N."/>
            <person name="Watson M."/>
            <person name="Adriaenssens E.M."/>
            <person name="Foster-Nyarko E."/>
            <person name="Jarju S."/>
            <person name="Secka A."/>
            <person name="Antonio M."/>
            <person name="Oren A."/>
            <person name="Chaudhuri R.R."/>
            <person name="La Ragione R."/>
            <person name="Hildebrand F."/>
            <person name="Pallen M.J."/>
        </authorList>
    </citation>
    <scope>NUCLEOTIDE SEQUENCE</scope>
    <source>
        <strain evidence="16">CHK186-1790</strain>
    </source>
</reference>
<evidence type="ECO:0000256" key="10">
    <source>
        <dbReference type="ARBA" id="ARBA00022840"/>
    </source>
</evidence>
<keyword evidence="11 14" id="KW-1133">Transmembrane helix</keyword>
<dbReference type="GO" id="GO:0005886">
    <property type="term" value="C:plasma membrane"/>
    <property type="evidence" value="ECO:0007669"/>
    <property type="project" value="UniProtKB-SubCell"/>
</dbReference>
<feature type="domain" description="Histidine kinase" evidence="15">
    <location>
        <begin position="565"/>
        <end position="778"/>
    </location>
</feature>
<evidence type="ECO:0000256" key="12">
    <source>
        <dbReference type="ARBA" id="ARBA00023012"/>
    </source>
</evidence>
<keyword evidence="5" id="KW-0597">Phosphoprotein</keyword>
<keyword evidence="6" id="KW-0808">Transferase</keyword>
<reference evidence="16" key="2">
    <citation type="submission" date="2021-04" db="EMBL/GenBank/DDBJ databases">
        <authorList>
            <person name="Gilroy R."/>
        </authorList>
    </citation>
    <scope>NUCLEOTIDE SEQUENCE</scope>
    <source>
        <strain evidence="16">CHK186-1790</strain>
    </source>
</reference>
<evidence type="ECO:0000256" key="5">
    <source>
        <dbReference type="ARBA" id="ARBA00022553"/>
    </source>
</evidence>
<keyword evidence="9 16" id="KW-0418">Kinase</keyword>
<keyword evidence="13 14" id="KW-0472">Membrane</keyword>
<evidence type="ECO:0000256" key="2">
    <source>
        <dbReference type="ARBA" id="ARBA00004651"/>
    </source>
</evidence>
<evidence type="ECO:0000256" key="9">
    <source>
        <dbReference type="ARBA" id="ARBA00022777"/>
    </source>
</evidence>
<dbReference type="InterPro" id="IPR036097">
    <property type="entry name" value="HisK_dim/P_sf"/>
</dbReference>
<dbReference type="SMART" id="SM00387">
    <property type="entry name" value="HATPase_c"/>
    <property type="match status" value="1"/>
</dbReference>
<dbReference type="GO" id="GO:0005524">
    <property type="term" value="F:ATP binding"/>
    <property type="evidence" value="ECO:0007669"/>
    <property type="project" value="UniProtKB-KW"/>
</dbReference>
<dbReference type="Pfam" id="PF00512">
    <property type="entry name" value="HisKA"/>
    <property type="match status" value="1"/>
</dbReference>
<evidence type="ECO:0000313" key="17">
    <source>
        <dbReference type="Proteomes" id="UP000823882"/>
    </source>
</evidence>
<dbReference type="InterPro" id="IPR003661">
    <property type="entry name" value="HisK_dim/P_dom"/>
</dbReference>
<evidence type="ECO:0000313" key="16">
    <source>
        <dbReference type="EMBL" id="HJC40348.1"/>
    </source>
</evidence>
<evidence type="ECO:0000256" key="14">
    <source>
        <dbReference type="SAM" id="Phobius"/>
    </source>
</evidence>
<keyword evidence="4" id="KW-1003">Cell membrane</keyword>
<evidence type="ECO:0000256" key="7">
    <source>
        <dbReference type="ARBA" id="ARBA00022692"/>
    </source>
</evidence>
<dbReference type="CDD" id="cd00082">
    <property type="entry name" value="HisKA"/>
    <property type="match status" value="1"/>
</dbReference>
<keyword evidence="10" id="KW-0067">ATP-binding</keyword>
<dbReference type="InterPro" id="IPR036890">
    <property type="entry name" value="HATPase_C_sf"/>
</dbReference>
<dbReference type="Pfam" id="PF02518">
    <property type="entry name" value="HATPase_c"/>
    <property type="match status" value="1"/>
</dbReference>
<dbReference type="InterPro" id="IPR050398">
    <property type="entry name" value="HssS/ArlS-like"/>
</dbReference>
<comment type="catalytic activity">
    <reaction evidence="1">
        <text>ATP + protein L-histidine = ADP + protein N-phospho-L-histidine.</text>
        <dbReference type="EC" id="2.7.13.3"/>
    </reaction>
</comment>
<dbReference type="Gene3D" id="1.10.287.130">
    <property type="match status" value="1"/>
</dbReference>
<evidence type="ECO:0000256" key="6">
    <source>
        <dbReference type="ARBA" id="ARBA00022679"/>
    </source>
</evidence>
<evidence type="ECO:0000256" key="11">
    <source>
        <dbReference type="ARBA" id="ARBA00022989"/>
    </source>
</evidence>
<keyword evidence="8" id="KW-0547">Nucleotide-binding</keyword>